<dbReference type="HOGENOM" id="CLU_2449829_0_0_7"/>
<dbReference type="EMBL" id="CP003360">
    <property type="protein sequence ID" value="AFM23403.1"/>
    <property type="molecule type" value="Genomic_DNA"/>
</dbReference>
<name>I4C1G2_DESTA</name>
<dbReference type="Proteomes" id="UP000006055">
    <property type="component" value="Chromosome"/>
</dbReference>
<dbReference type="AlphaFoldDB" id="I4C1G2"/>
<accession>I4C1G2</accession>
<sequence>MERRKIYLGSAILLASLIVLVTAVPVSWSASNEIFDAFEQCKIDCNEAYGGLDIFPSKRAPVGHADCILKCERRFWKAMDRENRKLEKR</sequence>
<evidence type="ECO:0000313" key="1">
    <source>
        <dbReference type="EMBL" id="AFM23403.1"/>
    </source>
</evidence>
<organism evidence="1 2">
    <name type="scientific">Desulfomonile tiedjei (strain ATCC 49306 / DSM 6799 / DCB-1)</name>
    <dbReference type="NCBI Taxonomy" id="706587"/>
    <lineage>
        <taxon>Bacteria</taxon>
        <taxon>Pseudomonadati</taxon>
        <taxon>Thermodesulfobacteriota</taxon>
        <taxon>Desulfomonilia</taxon>
        <taxon>Desulfomonilales</taxon>
        <taxon>Desulfomonilaceae</taxon>
        <taxon>Desulfomonile</taxon>
    </lineage>
</organism>
<evidence type="ECO:0000313" key="2">
    <source>
        <dbReference type="Proteomes" id="UP000006055"/>
    </source>
</evidence>
<dbReference type="KEGG" id="dti:Desti_0677"/>
<keyword evidence="2" id="KW-1185">Reference proteome</keyword>
<reference evidence="2" key="1">
    <citation type="submission" date="2012-06" db="EMBL/GenBank/DDBJ databases">
        <title>Complete sequence of chromosome of Desulfomonile tiedjei DSM 6799.</title>
        <authorList>
            <person name="Lucas S."/>
            <person name="Copeland A."/>
            <person name="Lapidus A."/>
            <person name="Glavina del Rio T."/>
            <person name="Dalin E."/>
            <person name="Tice H."/>
            <person name="Bruce D."/>
            <person name="Goodwin L."/>
            <person name="Pitluck S."/>
            <person name="Peters L."/>
            <person name="Ovchinnikova G."/>
            <person name="Zeytun A."/>
            <person name="Lu M."/>
            <person name="Kyrpides N."/>
            <person name="Mavromatis K."/>
            <person name="Ivanova N."/>
            <person name="Brettin T."/>
            <person name="Detter J.C."/>
            <person name="Han C."/>
            <person name="Larimer F."/>
            <person name="Land M."/>
            <person name="Hauser L."/>
            <person name="Markowitz V."/>
            <person name="Cheng J.-F."/>
            <person name="Hugenholtz P."/>
            <person name="Woyke T."/>
            <person name="Wu D."/>
            <person name="Spring S."/>
            <person name="Schroeder M."/>
            <person name="Brambilla E."/>
            <person name="Klenk H.-P."/>
            <person name="Eisen J.A."/>
        </authorList>
    </citation>
    <scope>NUCLEOTIDE SEQUENCE [LARGE SCALE GENOMIC DNA]</scope>
    <source>
        <strain evidence="2">ATCC 49306 / DSM 6799 / DCB-1</strain>
    </source>
</reference>
<proteinExistence type="predicted"/>
<gene>
    <name evidence="1" type="ordered locus">Desti_0677</name>
</gene>
<dbReference type="RefSeq" id="WP_014808559.1">
    <property type="nucleotide sequence ID" value="NC_018025.1"/>
</dbReference>
<protein>
    <submittedName>
        <fullName evidence="1">Uncharacterized protein</fullName>
    </submittedName>
</protein>